<reference evidence="2 3" key="1">
    <citation type="submission" date="2021-02" db="EMBL/GenBank/DDBJ databases">
        <title>De Novo genome assembly of isolated myxobacteria.</title>
        <authorList>
            <person name="Stevens D.C."/>
        </authorList>
    </citation>
    <scope>NUCLEOTIDE SEQUENCE [LARGE SCALE GENOMIC DNA]</scope>
    <source>
        <strain evidence="3">SCPEA02</strain>
    </source>
</reference>
<gene>
    <name evidence="2" type="ORF">JY651_10780</name>
</gene>
<feature type="transmembrane region" description="Helical" evidence="1">
    <location>
        <begin position="255"/>
        <end position="279"/>
    </location>
</feature>
<organism evidence="2 3">
    <name type="scientific">Pyxidicoccus parkwayensis</name>
    <dbReference type="NCBI Taxonomy" id="2813578"/>
    <lineage>
        <taxon>Bacteria</taxon>
        <taxon>Pseudomonadati</taxon>
        <taxon>Myxococcota</taxon>
        <taxon>Myxococcia</taxon>
        <taxon>Myxococcales</taxon>
        <taxon>Cystobacterineae</taxon>
        <taxon>Myxococcaceae</taxon>
        <taxon>Pyxidicoccus</taxon>
    </lineage>
</organism>
<protein>
    <submittedName>
        <fullName evidence="2">Uncharacterized protein</fullName>
    </submittedName>
</protein>
<keyword evidence="1" id="KW-1133">Transmembrane helix</keyword>
<dbReference type="RefSeq" id="WP_206726928.1">
    <property type="nucleotide sequence ID" value="NZ_CP071090.1"/>
</dbReference>
<feature type="transmembrane region" description="Helical" evidence="1">
    <location>
        <begin position="128"/>
        <end position="146"/>
    </location>
</feature>
<dbReference type="Proteomes" id="UP000662747">
    <property type="component" value="Chromosome"/>
</dbReference>
<dbReference type="EMBL" id="CP071090">
    <property type="protein sequence ID" value="QSQ25373.1"/>
    <property type="molecule type" value="Genomic_DNA"/>
</dbReference>
<feature type="transmembrane region" description="Helical" evidence="1">
    <location>
        <begin position="351"/>
        <end position="369"/>
    </location>
</feature>
<evidence type="ECO:0000313" key="2">
    <source>
        <dbReference type="EMBL" id="QSQ25373.1"/>
    </source>
</evidence>
<feature type="transmembrane region" description="Helical" evidence="1">
    <location>
        <begin position="218"/>
        <end position="243"/>
    </location>
</feature>
<feature type="transmembrane region" description="Helical" evidence="1">
    <location>
        <begin position="177"/>
        <end position="197"/>
    </location>
</feature>
<feature type="transmembrane region" description="Helical" evidence="1">
    <location>
        <begin position="39"/>
        <end position="59"/>
    </location>
</feature>
<proteinExistence type="predicted"/>
<evidence type="ECO:0000313" key="3">
    <source>
        <dbReference type="Proteomes" id="UP000662747"/>
    </source>
</evidence>
<keyword evidence="1" id="KW-0472">Membrane</keyword>
<evidence type="ECO:0000256" key="1">
    <source>
        <dbReference type="SAM" id="Phobius"/>
    </source>
</evidence>
<keyword evidence="1" id="KW-0812">Transmembrane</keyword>
<name>A0ABX7P4G0_9BACT</name>
<accession>A0ABX7P4G0</accession>
<keyword evidence="3" id="KW-1185">Reference proteome</keyword>
<sequence length="385" mass="42474">MDVSPPLPDFSLMCGGPLYGVERRLRLVKPPQSLSGRRALAFMLLAWLPLPLLAGAWSHDALLALFGEVKVHTEMLVTLPVLIVAEPYVNRRIQDAVRQFLAVRLVGVGSRHLFEVHLRQAIRLRDSGLAEALILVAAYVIGFLATSEPARDWMFTTPGGHTPTPAGWWYLALSKPLLRFLMLRWFWRGLVWAGFLFRVSRLPLTLEPTHPDQMGGLGFLPICQASFAPVVFALAAAVAATVWESETHGIVGAPLPYLVPMLVLAVLSALAVCAPLGLFTPQLVRAKRRGDFRFSALAAAHARRFERKWFRTSPPAEKEILGAPEFSSLADLGTSFLLARKMRLFLFDTRALTGIVGAALAPLAVLLILDREFLTVLKQIREGLP</sequence>